<keyword evidence="1" id="KW-0472">Membrane</keyword>
<sequence>MRNKYILASIPLFLGVFCFILFSMIGSEVAPDGTLKEPFFLIPIGYLFLFSGVISLFVVAIVSMFKKSKQ</sequence>
<dbReference type="OrthoDB" id="6194834at2"/>
<reference evidence="3" key="1">
    <citation type="submission" date="2014-06" db="EMBL/GenBank/DDBJ databases">
        <title>Draft genome sequence of Bacillus manliponensis JCM 15802 (MCCC 1A00708).</title>
        <authorList>
            <person name="Lai Q."/>
            <person name="Liu Y."/>
            <person name="Shao Z."/>
        </authorList>
    </citation>
    <scope>NUCLEOTIDE SEQUENCE [LARGE SCALE GENOMIC DNA]</scope>
    <source>
        <strain evidence="3">JCM 15802</strain>
    </source>
</reference>
<keyword evidence="1" id="KW-1133">Transmembrane helix</keyword>
<evidence type="ECO:0000313" key="3">
    <source>
        <dbReference type="EMBL" id="KEK21255.1"/>
    </source>
</evidence>
<dbReference type="RefSeq" id="WP_034634907.1">
    <property type="nucleotide sequence ID" value="NZ_CBCSJC010000002.1"/>
</dbReference>
<evidence type="ECO:0000259" key="2">
    <source>
        <dbReference type="Pfam" id="PF13127"/>
    </source>
</evidence>
<dbReference type="EMBL" id="JOTN01000001">
    <property type="protein sequence ID" value="KEK21255.1"/>
    <property type="molecule type" value="Genomic_DNA"/>
</dbReference>
<accession>A0A073K429</accession>
<name>A0A073K429_9BACI</name>
<evidence type="ECO:0000313" key="4">
    <source>
        <dbReference type="Proteomes" id="UP000027822"/>
    </source>
</evidence>
<evidence type="ECO:0000256" key="1">
    <source>
        <dbReference type="SAM" id="Phobius"/>
    </source>
</evidence>
<gene>
    <name evidence="3" type="ORF">BAMA_00340</name>
</gene>
<dbReference type="AlphaFoldDB" id="A0A073K429"/>
<comment type="caution">
    <text evidence="3">The sequence shown here is derived from an EMBL/GenBank/DDBJ whole genome shotgun (WGS) entry which is preliminary data.</text>
</comment>
<dbReference type="Proteomes" id="UP000027822">
    <property type="component" value="Unassembled WGS sequence"/>
</dbReference>
<organism evidence="3 4">
    <name type="scientific">Bacillus manliponensis</name>
    <dbReference type="NCBI Taxonomy" id="574376"/>
    <lineage>
        <taxon>Bacteria</taxon>
        <taxon>Bacillati</taxon>
        <taxon>Bacillota</taxon>
        <taxon>Bacilli</taxon>
        <taxon>Bacillales</taxon>
        <taxon>Bacillaceae</taxon>
        <taxon>Bacillus</taxon>
        <taxon>Bacillus cereus group</taxon>
    </lineage>
</organism>
<feature type="transmembrane region" description="Helical" evidence="1">
    <location>
        <begin position="5"/>
        <end position="27"/>
    </location>
</feature>
<keyword evidence="1" id="KW-0812">Transmembrane</keyword>
<dbReference type="InterPro" id="IPR025016">
    <property type="entry name" value="DUF3955"/>
</dbReference>
<proteinExistence type="predicted"/>
<feature type="domain" description="DUF3955" evidence="2">
    <location>
        <begin position="4"/>
        <end position="61"/>
    </location>
</feature>
<protein>
    <recommendedName>
        <fullName evidence="2">DUF3955 domain-containing protein</fullName>
    </recommendedName>
</protein>
<feature type="transmembrane region" description="Helical" evidence="1">
    <location>
        <begin position="39"/>
        <end position="65"/>
    </location>
</feature>
<dbReference type="STRING" id="574376.BAMA_00340"/>
<keyword evidence="4" id="KW-1185">Reference proteome</keyword>
<dbReference type="Pfam" id="PF13127">
    <property type="entry name" value="DUF3955"/>
    <property type="match status" value="1"/>
</dbReference>
<dbReference type="eggNOG" id="ENOG50337G7">
    <property type="taxonomic scope" value="Bacteria"/>
</dbReference>